<keyword evidence="4" id="KW-0804">Transcription</keyword>
<dbReference type="Gene3D" id="1.10.10.10">
    <property type="entry name" value="Winged helix-like DNA-binding domain superfamily/Winged helix DNA-binding domain"/>
    <property type="match status" value="1"/>
</dbReference>
<dbReference type="PANTHER" id="PTHR43133">
    <property type="entry name" value="RNA POLYMERASE ECF-TYPE SIGMA FACTO"/>
    <property type="match status" value="1"/>
</dbReference>
<dbReference type="InterPro" id="IPR039425">
    <property type="entry name" value="RNA_pol_sigma-70-like"/>
</dbReference>
<accession>A0ABX8F8G2</accession>
<keyword evidence="8" id="KW-1185">Reference proteome</keyword>
<keyword evidence="2" id="KW-0805">Transcription regulation</keyword>
<evidence type="ECO:0000256" key="2">
    <source>
        <dbReference type="ARBA" id="ARBA00023015"/>
    </source>
</evidence>
<dbReference type="Gene3D" id="1.10.1740.10">
    <property type="match status" value="1"/>
</dbReference>
<comment type="similarity">
    <text evidence="1">Belongs to the sigma-70 factor family. ECF subfamily.</text>
</comment>
<dbReference type="Pfam" id="PF04542">
    <property type="entry name" value="Sigma70_r2"/>
    <property type="match status" value="1"/>
</dbReference>
<name>A0ABX8F8G2_9BACI</name>
<dbReference type="InterPro" id="IPR013324">
    <property type="entry name" value="RNA_pol_sigma_r3/r4-like"/>
</dbReference>
<sequence>MDLKRKKHASEFNSIVELYVNDIRKIVFSYVKNHHTMEDITQEVFLTAYNSFHTFRGEGSIKNWLLKIAVNKSKDYLKSWHHRKVQMTHWFSKEEQSNEDTEETVISTLRDQELANSIMQLPVKYREIIILYYYQELDTNEISSLLELNVNTVKTRLIRSRDLLKRRLDI</sequence>
<dbReference type="PANTHER" id="PTHR43133:SF60">
    <property type="entry name" value="RNA POLYMERASE SIGMA FACTOR SIGV"/>
    <property type="match status" value="1"/>
</dbReference>
<evidence type="ECO:0000259" key="5">
    <source>
        <dbReference type="Pfam" id="PF04542"/>
    </source>
</evidence>
<proteinExistence type="inferred from homology"/>
<dbReference type="CDD" id="cd06171">
    <property type="entry name" value="Sigma70_r4"/>
    <property type="match status" value="1"/>
</dbReference>
<dbReference type="InterPro" id="IPR007627">
    <property type="entry name" value="RNA_pol_sigma70_r2"/>
</dbReference>
<reference evidence="7 8" key="1">
    <citation type="submission" date="2021-03" db="EMBL/GenBank/DDBJ databases">
        <title>The first data on the complete genome of the tetrodotoxin-producing bacterium.</title>
        <authorList>
            <person name="Melnikova D.I."/>
            <person name="Nijland R."/>
            <person name="Magarlamov T.Y."/>
        </authorList>
    </citation>
    <scope>NUCLEOTIDE SEQUENCE [LARGE SCALE GENOMIC DNA]</scope>
    <source>
        <strain evidence="7 8">1839</strain>
    </source>
</reference>
<feature type="domain" description="RNA polymerase sigma-70 region 2" evidence="5">
    <location>
        <begin position="16"/>
        <end position="79"/>
    </location>
</feature>
<dbReference type="InterPro" id="IPR036388">
    <property type="entry name" value="WH-like_DNA-bd_sf"/>
</dbReference>
<dbReference type="SUPFAM" id="SSF88946">
    <property type="entry name" value="Sigma2 domain of RNA polymerase sigma factors"/>
    <property type="match status" value="1"/>
</dbReference>
<dbReference type="RefSeq" id="WP_214473950.1">
    <property type="nucleotide sequence ID" value="NZ_CP071709.1"/>
</dbReference>
<dbReference type="SUPFAM" id="SSF88659">
    <property type="entry name" value="Sigma3 and sigma4 domains of RNA polymerase sigma factors"/>
    <property type="match status" value="1"/>
</dbReference>
<evidence type="ECO:0000259" key="6">
    <source>
        <dbReference type="Pfam" id="PF08281"/>
    </source>
</evidence>
<dbReference type="InterPro" id="IPR013325">
    <property type="entry name" value="RNA_pol_sigma_r2"/>
</dbReference>
<keyword evidence="3" id="KW-0731">Sigma factor</keyword>
<gene>
    <name evidence="7" type="ORF">J1899_12060</name>
</gene>
<evidence type="ECO:0000256" key="3">
    <source>
        <dbReference type="ARBA" id="ARBA00023082"/>
    </source>
</evidence>
<evidence type="ECO:0000256" key="1">
    <source>
        <dbReference type="ARBA" id="ARBA00010641"/>
    </source>
</evidence>
<organism evidence="7 8">
    <name type="scientific">Cytobacillus gottheilii</name>
    <dbReference type="NCBI Taxonomy" id="859144"/>
    <lineage>
        <taxon>Bacteria</taxon>
        <taxon>Bacillati</taxon>
        <taxon>Bacillota</taxon>
        <taxon>Bacilli</taxon>
        <taxon>Bacillales</taxon>
        <taxon>Bacillaceae</taxon>
        <taxon>Cytobacillus</taxon>
    </lineage>
</organism>
<protein>
    <submittedName>
        <fullName evidence="7">Sigma-70 family RNA polymerase sigma factor</fullName>
    </submittedName>
</protein>
<evidence type="ECO:0000313" key="7">
    <source>
        <dbReference type="EMBL" id="QVY59797.1"/>
    </source>
</evidence>
<dbReference type="EMBL" id="CP071709">
    <property type="protein sequence ID" value="QVY59797.1"/>
    <property type="molecule type" value="Genomic_DNA"/>
</dbReference>
<feature type="domain" description="RNA polymerase sigma factor 70 region 4 type 2" evidence="6">
    <location>
        <begin position="112"/>
        <end position="162"/>
    </location>
</feature>
<dbReference type="InterPro" id="IPR014284">
    <property type="entry name" value="RNA_pol_sigma-70_dom"/>
</dbReference>
<evidence type="ECO:0000256" key="4">
    <source>
        <dbReference type="ARBA" id="ARBA00023163"/>
    </source>
</evidence>
<dbReference type="InterPro" id="IPR013249">
    <property type="entry name" value="RNA_pol_sigma70_r4_t2"/>
</dbReference>
<dbReference type="Pfam" id="PF08281">
    <property type="entry name" value="Sigma70_r4_2"/>
    <property type="match status" value="1"/>
</dbReference>
<dbReference type="Proteomes" id="UP000679247">
    <property type="component" value="Chromosome"/>
</dbReference>
<dbReference type="NCBIfam" id="TIGR02937">
    <property type="entry name" value="sigma70-ECF"/>
    <property type="match status" value="1"/>
</dbReference>
<evidence type="ECO:0000313" key="8">
    <source>
        <dbReference type="Proteomes" id="UP000679247"/>
    </source>
</evidence>